<dbReference type="Proteomes" id="UP000729290">
    <property type="component" value="Unassembled WGS sequence"/>
</dbReference>
<evidence type="ECO:0000313" key="3">
    <source>
        <dbReference type="Proteomes" id="UP000729290"/>
    </source>
</evidence>
<dbReference type="EMBL" id="JACSNV010000003">
    <property type="protein sequence ID" value="MBM6877095.1"/>
    <property type="molecule type" value="Genomic_DNA"/>
</dbReference>
<name>A0ABS2G7T9_9FIRM</name>
<proteinExistence type="predicted"/>
<evidence type="ECO:0000313" key="2">
    <source>
        <dbReference type="EMBL" id="MBM6877095.1"/>
    </source>
</evidence>
<evidence type="ECO:0000256" key="1">
    <source>
        <dbReference type="SAM" id="MobiDB-lite"/>
    </source>
</evidence>
<protein>
    <submittedName>
        <fullName evidence="2">Uncharacterized protein</fullName>
    </submittedName>
</protein>
<feature type="region of interest" description="Disordered" evidence="1">
    <location>
        <begin position="1"/>
        <end position="21"/>
    </location>
</feature>
<organism evidence="2 3">
    <name type="scientific">Anaerotignum lactatifermentans</name>
    <dbReference type="NCBI Taxonomy" id="160404"/>
    <lineage>
        <taxon>Bacteria</taxon>
        <taxon>Bacillati</taxon>
        <taxon>Bacillota</taxon>
        <taxon>Clostridia</taxon>
        <taxon>Lachnospirales</taxon>
        <taxon>Anaerotignaceae</taxon>
        <taxon>Anaerotignum</taxon>
    </lineage>
</organism>
<gene>
    <name evidence="2" type="ORF">H9X83_02830</name>
</gene>
<accession>A0ABS2G7T9</accession>
<reference evidence="2 3" key="1">
    <citation type="journal article" date="2021" name="Sci. Rep.">
        <title>The distribution of antibiotic resistance genes in chicken gut microbiota commensals.</title>
        <authorList>
            <person name="Juricova H."/>
            <person name="Matiasovicova J."/>
            <person name="Kubasova T."/>
            <person name="Cejkova D."/>
            <person name="Rychlik I."/>
        </authorList>
    </citation>
    <scope>NUCLEOTIDE SEQUENCE [LARGE SCALE GENOMIC DNA]</scope>
    <source>
        <strain evidence="2 3">An431b</strain>
    </source>
</reference>
<keyword evidence="3" id="KW-1185">Reference proteome</keyword>
<comment type="caution">
    <text evidence="2">The sequence shown here is derived from an EMBL/GenBank/DDBJ whole genome shotgun (WGS) entry which is preliminary data.</text>
</comment>
<sequence>MQATEKEKRKRGPGIWETAEKRHLGERRSVFQKERTTVQEKQSFFRTAVLQKERERQAERLERVFWRPSAGKTAGEHHPKTLFFGENGVQIRNETKGERRFGKEISRRELFSRQKEEKDRQRSVGNLFFADMRRENKERTALEEMSRYFSEIREKDSGQNVTIHIGQIRETADVDKVMEEMTKKLWEARSMGRSRIERRR</sequence>